<evidence type="ECO:0000259" key="1">
    <source>
        <dbReference type="SMART" id="SM00245"/>
    </source>
</evidence>
<reference evidence="2 3" key="1">
    <citation type="submission" date="2023-11" db="EMBL/GenBank/DDBJ databases">
        <title>Unpublished Manusciprt.</title>
        <authorList>
            <person name="Saticioglu I.B."/>
            <person name="Ay H."/>
            <person name="Ajmi N."/>
            <person name="Altun S."/>
            <person name="Duman M."/>
        </authorList>
    </citation>
    <scope>NUCLEOTIDE SEQUENCE [LARGE SCALE GENOMIC DNA]</scope>
    <source>
        <strain evidence="2 3">Fl-318</strain>
    </source>
</reference>
<keyword evidence="3" id="KW-1185">Reference proteome</keyword>
<dbReference type="Proteomes" id="UP001273350">
    <property type="component" value="Unassembled WGS sequence"/>
</dbReference>
<dbReference type="SUPFAM" id="SSF50156">
    <property type="entry name" value="PDZ domain-like"/>
    <property type="match status" value="1"/>
</dbReference>
<evidence type="ECO:0000313" key="2">
    <source>
        <dbReference type="EMBL" id="MDX6190262.1"/>
    </source>
</evidence>
<proteinExistence type="predicted"/>
<dbReference type="EMBL" id="JAWXVI010000006">
    <property type="protein sequence ID" value="MDX6190262.1"/>
    <property type="molecule type" value="Genomic_DNA"/>
</dbReference>
<dbReference type="PANTHER" id="PTHR32060">
    <property type="entry name" value="TAIL-SPECIFIC PROTEASE"/>
    <property type="match status" value="1"/>
</dbReference>
<protein>
    <submittedName>
        <fullName evidence="2">S41 family peptidase</fullName>
    </submittedName>
</protein>
<gene>
    <name evidence="2" type="ORF">SGQ83_12955</name>
</gene>
<dbReference type="InterPro" id="IPR036034">
    <property type="entry name" value="PDZ_sf"/>
</dbReference>
<dbReference type="InterPro" id="IPR005151">
    <property type="entry name" value="Tail-specific_protease"/>
</dbReference>
<dbReference type="CDD" id="cd07562">
    <property type="entry name" value="Peptidase_S41_TRI"/>
    <property type="match status" value="1"/>
</dbReference>
<name>A0ABU4RCG8_9FLAO</name>
<feature type="domain" description="Tail specific protease" evidence="1">
    <location>
        <begin position="330"/>
        <end position="522"/>
    </location>
</feature>
<dbReference type="Gene3D" id="3.90.226.10">
    <property type="entry name" value="2-enoyl-CoA Hydratase, Chain A, domain 1"/>
    <property type="match status" value="1"/>
</dbReference>
<sequence>MTKKILLLFIISIQIGYSSEINKTEKLSSLCKVWGFLKYYHPNVAKGKYNWDDQLLLILPKVEKANTKEELSKVYLDWIENLGAVKVCKSCSAVSKKKRFDKNFDLSWTQDANLFTADLSKKLKYIEENRFQGTNYYVTTTSTKNIKIRNEVKYDHFEFPDPNYRLVGLFKYWNTVEYFFPYKYLTDQNWNDVLTEMIPKFQEAENAFEYNLAMLETSVKVDDSHSAFRTIQTVEYFGSNLIPYELSIVENKAIVTGFLNDSLAALNDLRIGDIIEKIDGKTPDEILETRNKYIPGSNKKAKEDNVYYTLTSGNTSSVNFEINRDGAVSTRTISRYKIDEIYKWEKKKTEKYKIIKNNIGYVNMDALKGNDVDVMMDKLAGTKGIIFDIRNYPNHILYLIARRLNPEERDFLKTTIPDLSYPGKFIWEDPKKGGRTNKDFYKGKIVLLVNQETGSRGEYVTMCLQAANNVTTVGSQTWGADGQMTPIEFIGGYAAGISGTGIYYPDGAETQRIGVKVDVKVEPSIKGIKEGRDEVLEKAIEIIENEKMISPK</sequence>
<comment type="caution">
    <text evidence="2">The sequence shown here is derived from an EMBL/GenBank/DDBJ whole genome shotgun (WGS) entry which is preliminary data.</text>
</comment>
<organism evidence="2 3">
    <name type="scientific">Flavobacterium cupriresistens</name>
    <dbReference type="NCBI Taxonomy" id="2893885"/>
    <lineage>
        <taxon>Bacteria</taxon>
        <taxon>Pseudomonadati</taxon>
        <taxon>Bacteroidota</taxon>
        <taxon>Flavobacteriia</taxon>
        <taxon>Flavobacteriales</taxon>
        <taxon>Flavobacteriaceae</taxon>
        <taxon>Flavobacterium</taxon>
    </lineage>
</organism>
<dbReference type="SUPFAM" id="SSF52096">
    <property type="entry name" value="ClpP/crotonase"/>
    <property type="match status" value="1"/>
</dbReference>
<dbReference type="SMART" id="SM00245">
    <property type="entry name" value="TSPc"/>
    <property type="match status" value="1"/>
</dbReference>
<evidence type="ECO:0000313" key="3">
    <source>
        <dbReference type="Proteomes" id="UP001273350"/>
    </source>
</evidence>
<dbReference type="RefSeq" id="WP_230003510.1">
    <property type="nucleotide sequence ID" value="NZ_CP087134.1"/>
</dbReference>
<accession>A0ABU4RCG8</accession>
<dbReference type="Pfam" id="PF03572">
    <property type="entry name" value="Peptidase_S41"/>
    <property type="match status" value="1"/>
</dbReference>
<dbReference type="InterPro" id="IPR029045">
    <property type="entry name" value="ClpP/crotonase-like_dom_sf"/>
</dbReference>
<dbReference type="PANTHER" id="PTHR32060:SF30">
    <property type="entry name" value="CARBOXY-TERMINAL PROCESSING PROTEASE CTPA"/>
    <property type="match status" value="1"/>
</dbReference>
<dbReference type="Gene3D" id="2.30.42.10">
    <property type="match status" value="1"/>
</dbReference>